<dbReference type="PROSITE" id="PS00616">
    <property type="entry name" value="HIS_ACID_PHOSPHAT_1"/>
    <property type="match status" value="1"/>
</dbReference>
<organism evidence="9 10">
    <name type="scientific">Steinernema hermaphroditum</name>
    <dbReference type="NCBI Taxonomy" id="289476"/>
    <lineage>
        <taxon>Eukaryota</taxon>
        <taxon>Metazoa</taxon>
        <taxon>Ecdysozoa</taxon>
        <taxon>Nematoda</taxon>
        <taxon>Chromadorea</taxon>
        <taxon>Rhabditida</taxon>
        <taxon>Tylenchina</taxon>
        <taxon>Panagrolaimomorpha</taxon>
        <taxon>Strongyloidoidea</taxon>
        <taxon>Steinernematidae</taxon>
        <taxon>Steinernema</taxon>
    </lineage>
</organism>
<dbReference type="InterPro" id="IPR000560">
    <property type="entry name" value="His_Pase_clade-2"/>
</dbReference>
<comment type="similarity">
    <text evidence="2">Belongs to the histidine acid phosphatase family.</text>
</comment>
<keyword evidence="5" id="KW-0378">Hydrolase</keyword>
<dbReference type="CDD" id="cd07061">
    <property type="entry name" value="HP_HAP_like"/>
    <property type="match status" value="1"/>
</dbReference>
<dbReference type="Pfam" id="PF00328">
    <property type="entry name" value="His_Phos_2"/>
    <property type="match status" value="1"/>
</dbReference>
<keyword evidence="6" id="KW-1015">Disulfide bond</keyword>
<evidence type="ECO:0000313" key="9">
    <source>
        <dbReference type="EMBL" id="KAK0407137.1"/>
    </source>
</evidence>
<evidence type="ECO:0000313" key="10">
    <source>
        <dbReference type="Proteomes" id="UP001175271"/>
    </source>
</evidence>
<evidence type="ECO:0000256" key="2">
    <source>
        <dbReference type="ARBA" id="ARBA00005375"/>
    </source>
</evidence>
<dbReference type="Gene3D" id="3.40.50.1240">
    <property type="entry name" value="Phosphoglycerate mutase-like"/>
    <property type="match status" value="1"/>
</dbReference>
<gene>
    <name evidence="9" type="ORF">QR680_019024</name>
</gene>
<evidence type="ECO:0000256" key="6">
    <source>
        <dbReference type="ARBA" id="ARBA00023157"/>
    </source>
</evidence>
<reference evidence="9" key="1">
    <citation type="submission" date="2023-06" db="EMBL/GenBank/DDBJ databases">
        <title>Genomic analysis of the entomopathogenic nematode Steinernema hermaphroditum.</title>
        <authorList>
            <person name="Schwarz E.M."/>
            <person name="Heppert J.K."/>
            <person name="Baniya A."/>
            <person name="Schwartz H.T."/>
            <person name="Tan C.-H."/>
            <person name="Antoshechkin I."/>
            <person name="Sternberg P.W."/>
            <person name="Goodrich-Blair H."/>
            <person name="Dillman A.R."/>
        </authorList>
    </citation>
    <scope>NUCLEOTIDE SEQUENCE</scope>
    <source>
        <strain evidence="9">PS9179</strain>
        <tissue evidence="9">Whole animal</tissue>
    </source>
</reference>
<dbReference type="Proteomes" id="UP001175271">
    <property type="component" value="Unassembled WGS sequence"/>
</dbReference>
<keyword evidence="4 8" id="KW-0732">Signal</keyword>
<keyword evidence="7" id="KW-0325">Glycoprotein</keyword>
<dbReference type="InterPro" id="IPR050645">
    <property type="entry name" value="Histidine_acid_phosphatase"/>
</dbReference>
<evidence type="ECO:0000256" key="7">
    <source>
        <dbReference type="ARBA" id="ARBA00023180"/>
    </source>
</evidence>
<keyword evidence="10" id="KW-1185">Reference proteome</keyword>
<dbReference type="GO" id="GO:0003993">
    <property type="term" value="F:acid phosphatase activity"/>
    <property type="evidence" value="ECO:0007669"/>
    <property type="project" value="UniProtKB-EC"/>
</dbReference>
<evidence type="ECO:0000256" key="1">
    <source>
        <dbReference type="ARBA" id="ARBA00000032"/>
    </source>
</evidence>
<dbReference type="PANTHER" id="PTHR11567">
    <property type="entry name" value="ACID PHOSPHATASE-RELATED"/>
    <property type="match status" value="1"/>
</dbReference>
<proteinExistence type="inferred from homology"/>
<protein>
    <recommendedName>
        <fullName evidence="3">acid phosphatase</fullName>
        <ecNumber evidence="3">3.1.3.2</ecNumber>
    </recommendedName>
</protein>
<dbReference type="AlphaFoldDB" id="A0AA39HJR3"/>
<evidence type="ECO:0000256" key="8">
    <source>
        <dbReference type="SAM" id="SignalP"/>
    </source>
</evidence>
<feature type="chain" id="PRO_5041225033" description="acid phosphatase" evidence="8">
    <location>
        <begin position="17"/>
        <end position="382"/>
    </location>
</feature>
<evidence type="ECO:0000256" key="5">
    <source>
        <dbReference type="ARBA" id="ARBA00022801"/>
    </source>
</evidence>
<comment type="catalytic activity">
    <reaction evidence="1">
        <text>a phosphate monoester + H2O = an alcohol + phosphate</text>
        <dbReference type="Rhea" id="RHEA:15017"/>
        <dbReference type="ChEBI" id="CHEBI:15377"/>
        <dbReference type="ChEBI" id="CHEBI:30879"/>
        <dbReference type="ChEBI" id="CHEBI:43474"/>
        <dbReference type="ChEBI" id="CHEBI:67140"/>
        <dbReference type="EC" id="3.1.3.2"/>
    </reaction>
</comment>
<sequence>MVSLFFILLFINACHGDLLHVITIWRHGDRTPSGTFPNDPNQKDAWPQGWGELTTTGMDQLYRQGLKLKQRYIDDLKFLNASYRSEEAYFRSSDYDRAISSAYSNIAGFYSGSRGTYPSGNGWPKPYSPVPVHTVPKDIDHLLNLFRNCPRQKELIRERTSEPEYVEFLSRYEDYFSTVTSLSGGSPIKDILQLASFLDVLAIERLRNMTLAPWITGKIIRQGEQILEETRDYVFGLDGFGKGEQVELLMLNGGALLKDVVESFENVIRGRHQPKYVGYSTHDGNILALLRVLGARKKITGKKNVDYGVVVALELWGFGGKHFIRLQYSANAETPFKTVTRAVSGCPGSAFCPLETFIKQGKKYLLENPEKACRALKRPDIP</sequence>
<accession>A0AA39HJR3</accession>
<evidence type="ECO:0000256" key="4">
    <source>
        <dbReference type="ARBA" id="ARBA00022729"/>
    </source>
</evidence>
<dbReference type="EC" id="3.1.3.2" evidence="3"/>
<feature type="signal peptide" evidence="8">
    <location>
        <begin position="1"/>
        <end position="16"/>
    </location>
</feature>
<dbReference type="InterPro" id="IPR029033">
    <property type="entry name" value="His_PPase_superfam"/>
</dbReference>
<dbReference type="InterPro" id="IPR033379">
    <property type="entry name" value="Acid_Pase_AS"/>
</dbReference>
<evidence type="ECO:0000256" key="3">
    <source>
        <dbReference type="ARBA" id="ARBA00012646"/>
    </source>
</evidence>
<comment type="caution">
    <text evidence="9">The sequence shown here is derived from an EMBL/GenBank/DDBJ whole genome shotgun (WGS) entry which is preliminary data.</text>
</comment>
<dbReference type="SUPFAM" id="SSF53254">
    <property type="entry name" value="Phosphoglycerate mutase-like"/>
    <property type="match status" value="1"/>
</dbReference>
<dbReference type="EMBL" id="JAUCMV010000004">
    <property type="protein sequence ID" value="KAK0407137.1"/>
    <property type="molecule type" value="Genomic_DNA"/>
</dbReference>
<dbReference type="PANTHER" id="PTHR11567:SF211">
    <property type="entry name" value="PROSTATIC ACID PHOSPHATASE"/>
    <property type="match status" value="1"/>
</dbReference>
<name>A0AA39HJR3_9BILA</name>